<dbReference type="EMBL" id="AHOP02000025">
    <property type="protein sequence ID" value="EMO40984.1"/>
    <property type="molecule type" value="Genomic_DNA"/>
</dbReference>
<dbReference type="Proteomes" id="UP000012153">
    <property type="component" value="Unassembled WGS sequence"/>
</dbReference>
<proteinExistence type="predicted"/>
<organism evidence="1 2">
    <name type="scientific">Leptospira noguchii serovar Autumnalis str. ZUN142</name>
    <dbReference type="NCBI Taxonomy" id="1085540"/>
    <lineage>
        <taxon>Bacteria</taxon>
        <taxon>Pseudomonadati</taxon>
        <taxon>Spirochaetota</taxon>
        <taxon>Spirochaetia</taxon>
        <taxon>Leptospirales</taxon>
        <taxon>Leptospiraceae</taxon>
        <taxon>Leptospira</taxon>
    </lineage>
</organism>
<reference evidence="1 2" key="1">
    <citation type="submission" date="2013-01" db="EMBL/GenBank/DDBJ databases">
        <authorList>
            <person name="Harkins D.M."/>
            <person name="Durkin A.S."/>
            <person name="Brinkac L.M."/>
            <person name="Haft D.H."/>
            <person name="Selengut J.D."/>
            <person name="Sanka R."/>
            <person name="DePew J."/>
            <person name="Purushe J."/>
            <person name="Matthias M.A."/>
            <person name="Vinetz J.M."/>
            <person name="Sutton G.G."/>
            <person name="Nierman W.C."/>
            <person name="Fouts D.E."/>
        </authorList>
    </citation>
    <scope>NUCLEOTIDE SEQUENCE [LARGE SCALE GENOMIC DNA]</scope>
    <source>
        <strain evidence="1 2">ZUN142</strain>
    </source>
</reference>
<evidence type="ECO:0000313" key="2">
    <source>
        <dbReference type="Proteomes" id="UP000012153"/>
    </source>
</evidence>
<sequence>MFNWRLFCFKLFTKFKTKESNSLHYSLWSGFLKAAPIF</sequence>
<gene>
    <name evidence="1" type="ORF">LEP1GSC186_4410</name>
</gene>
<accession>M6UIU8</accession>
<dbReference type="AlphaFoldDB" id="M6UIU8"/>
<name>M6UIU8_9LEPT</name>
<evidence type="ECO:0000313" key="1">
    <source>
        <dbReference type="EMBL" id="EMO40984.1"/>
    </source>
</evidence>
<comment type="caution">
    <text evidence="1">The sequence shown here is derived from an EMBL/GenBank/DDBJ whole genome shotgun (WGS) entry which is preliminary data.</text>
</comment>
<protein>
    <submittedName>
        <fullName evidence="1">Uncharacterized protein</fullName>
    </submittedName>
</protein>